<name>A0A8W8J8H3_MAGGI</name>
<dbReference type="OrthoDB" id="6081606at2759"/>
<dbReference type="Proteomes" id="UP000005408">
    <property type="component" value="Unassembled WGS sequence"/>
</dbReference>
<evidence type="ECO:0000313" key="2">
    <source>
        <dbReference type="EnsemblMetazoa" id="G17828.1:cds"/>
    </source>
</evidence>
<feature type="compositionally biased region" description="Polar residues" evidence="1">
    <location>
        <begin position="233"/>
        <end position="248"/>
    </location>
</feature>
<dbReference type="AlphaFoldDB" id="A0A8W8J8H3"/>
<dbReference type="OMA" id="NITIIWL"/>
<dbReference type="EnsemblMetazoa" id="G17828.1">
    <property type="protein sequence ID" value="G17828.1:cds"/>
    <property type="gene ID" value="G17828"/>
</dbReference>
<proteinExistence type="predicted"/>
<feature type="region of interest" description="Disordered" evidence="1">
    <location>
        <begin position="222"/>
        <end position="253"/>
    </location>
</feature>
<evidence type="ECO:0000313" key="3">
    <source>
        <dbReference type="Proteomes" id="UP000005408"/>
    </source>
</evidence>
<protein>
    <submittedName>
        <fullName evidence="2">Uncharacterized protein</fullName>
    </submittedName>
</protein>
<reference evidence="2" key="1">
    <citation type="submission" date="2022-08" db="UniProtKB">
        <authorList>
            <consortium name="EnsemblMetazoa"/>
        </authorList>
    </citation>
    <scope>IDENTIFICATION</scope>
    <source>
        <strain evidence="2">05x7-T-G4-1.051#20</strain>
    </source>
</reference>
<keyword evidence="3" id="KW-1185">Reference proteome</keyword>
<evidence type="ECO:0000256" key="1">
    <source>
        <dbReference type="SAM" id="MobiDB-lite"/>
    </source>
</evidence>
<sequence length="415" mass="46954">MDDFSLYPDKMDDDLKKFVGSHEERLLQAALSSSRLKTDLINIVIKSCNVLKPVLFTHADVVLELMNQCDKEFDKDQEGSELTALKISFEKVFSMDILKMLSASGVGDVDDEVKPAVLAIMNYLHNIEYHQNAIYSVKRKGGDTASVTAVMAHHLFSQLIPGNKYWINNRSRNLPNVCPCQQPNCGKEIKAGCTALGSGETWHGYVDILINDTIAVSVMKDSEGTSDDVNPGPSAQKQLRRCSSSVSQYKEDPRERHSRDCLLKMNVIDQLIAETITNAFSQMNLTKSLTGWPIPTIGCTVDQVVVFMYDPNNDVLLQSMEPISCWQTEKILDLTTIIFIWMMLNFPIFMCKNLADDYEFDVSNFHKLAETKLKRYQKIVSGGNKNLDFENDTYADVVMPKIHYIAKHVQKREKN</sequence>
<accession>A0A8W8J8H3</accession>
<organism evidence="2 3">
    <name type="scientific">Magallana gigas</name>
    <name type="common">Pacific oyster</name>
    <name type="synonym">Crassostrea gigas</name>
    <dbReference type="NCBI Taxonomy" id="29159"/>
    <lineage>
        <taxon>Eukaryota</taxon>
        <taxon>Metazoa</taxon>
        <taxon>Spiralia</taxon>
        <taxon>Lophotrochozoa</taxon>
        <taxon>Mollusca</taxon>
        <taxon>Bivalvia</taxon>
        <taxon>Autobranchia</taxon>
        <taxon>Pteriomorphia</taxon>
        <taxon>Ostreida</taxon>
        <taxon>Ostreoidea</taxon>
        <taxon>Ostreidae</taxon>
        <taxon>Magallana</taxon>
    </lineage>
</organism>